<comment type="caution">
    <text evidence="3">The sequence shown here is derived from an EMBL/GenBank/DDBJ whole genome shotgun (WGS) entry which is preliminary data.</text>
</comment>
<accession>A0AAV4GT74</accession>
<evidence type="ECO:0000259" key="2">
    <source>
        <dbReference type="PROSITE" id="PS50994"/>
    </source>
</evidence>
<dbReference type="SUPFAM" id="SSF56672">
    <property type="entry name" value="DNA/RNA polymerases"/>
    <property type="match status" value="1"/>
</dbReference>
<organism evidence="3 4">
    <name type="scientific">Elysia marginata</name>
    <dbReference type="NCBI Taxonomy" id="1093978"/>
    <lineage>
        <taxon>Eukaryota</taxon>
        <taxon>Metazoa</taxon>
        <taxon>Spiralia</taxon>
        <taxon>Lophotrochozoa</taxon>
        <taxon>Mollusca</taxon>
        <taxon>Gastropoda</taxon>
        <taxon>Heterobranchia</taxon>
        <taxon>Euthyneura</taxon>
        <taxon>Panpulmonata</taxon>
        <taxon>Sacoglossa</taxon>
        <taxon>Placobranchoidea</taxon>
        <taxon>Plakobranchidae</taxon>
        <taxon>Elysia</taxon>
    </lineage>
</organism>
<evidence type="ECO:0000259" key="1">
    <source>
        <dbReference type="PROSITE" id="PS50878"/>
    </source>
</evidence>
<dbReference type="Pfam" id="PF00078">
    <property type="entry name" value="RVT_1"/>
    <property type="match status" value="1"/>
</dbReference>
<dbReference type="Gene3D" id="3.10.10.10">
    <property type="entry name" value="HIV Type 1 Reverse Transcriptase, subunit A, domain 1"/>
    <property type="match status" value="1"/>
</dbReference>
<dbReference type="AlphaFoldDB" id="A0AAV4GT74"/>
<protein>
    <submittedName>
        <fullName evidence="3">Pol polyprotein</fullName>
    </submittedName>
</protein>
<dbReference type="FunFam" id="3.30.70.270:FF:000003">
    <property type="entry name" value="Transposon Ty3-G Gag-Pol polyprotein"/>
    <property type="match status" value="1"/>
</dbReference>
<dbReference type="Gene3D" id="3.30.420.10">
    <property type="entry name" value="Ribonuclease H-like superfamily/Ribonuclease H"/>
    <property type="match status" value="1"/>
</dbReference>
<dbReference type="Pfam" id="PF00665">
    <property type="entry name" value="rve"/>
    <property type="match status" value="1"/>
</dbReference>
<dbReference type="InterPro" id="IPR012337">
    <property type="entry name" value="RNaseH-like_sf"/>
</dbReference>
<dbReference type="EMBL" id="BMAT01008555">
    <property type="protein sequence ID" value="GFR87726.1"/>
    <property type="molecule type" value="Genomic_DNA"/>
</dbReference>
<evidence type="ECO:0000313" key="3">
    <source>
        <dbReference type="EMBL" id="GFR87726.1"/>
    </source>
</evidence>
<name>A0AAV4GT74_9GAST</name>
<dbReference type="PROSITE" id="PS50878">
    <property type="entry name" value="RT_POL"/>
    <property type="match status" value="1"/>
</dbReference>
<dbReference type="PANTHER" id="PTHR37984:SF15">
    <property type="entry name" value="INTEGRASE CATALYTIC DOMAIN-CONTAINING PROTEIN"/>
    <property type="match status" value="1"/>
</dbReference>
<dbReference type="Proteomes" id="UP000762676">
    <property type="component" value="Unassembled WGS sequence"/>
</dbReference>
<proteinExistence type="predicted"/>
<dbReference type="InterPro" id="IPR050951">
    <property type="entry name" value="Retrovirus_Pol_polyprotein"/>
</dbReference>
<dbReference type="GO" id="GO:0015074">
    <property type="term" value="P:DNA integration"/>
    <property type="evidence" value="ECO:0007669"/>
    <property type="project" value="InterPro"/>
</dbReference>
<keyword evidence="4" id="KW-1185">Reference proteome</keyword>
<sequence length="401" mass="46121">MYADINRFVRSCDVCQRITNKLPRVPIQSTDIIDRPFDKVAIDIVGPMQMSRSRNRYILTMVDAATRWCEAIALKEIKTQDVANALFQIFSRLGLPQEILSDNGKQLVSNAMAEVMAMLNIDRRLSTPYHAQSNGLVERFNGTLKLMLRRLTEENPETWDDMLPAVLFAYREVPNQTTGFAPFELMYGRQKRGLSDLIADKWLGRDDRSREFLFVSDYAKKLKSTIQESCRIAAVNTEENLNRYREAKNGNTVARSFQKDKDVLVLLPRDGNNLFMRYQGPYKILQVTDLTKGYWQIPIREDCRHLTAFQTPRGLYQFVFMPFGLSTASSTFQRMMQRVLGKADFIASYFDDVMIFSKTWDDHVVHIRKTLELLENAGLTAKPAKACMGFTEVDFLGHTVV</sequence>
<dbReference type="PROSITE" id="PS50994">
    <property type="entry name" value="INTEGRASE"/>
    <property type="match status" value="1"/>
</dbReference>
<dbReference type="InterPro" id="IPR036397">
    <property type="entry name" value="RNaseH_sf"/>
</dbReference>
<feature type="domain" description="Reverse transcriptase" evidence="1">
    <location>
        <begin position="216"/>
        <end position="400"/>
    </location>
</feature>
<dbReference type="CDD" id="cd01647">
    <property type="entry name" value="RT_LTR"/>
    <property type="match status" value="1"/>
</dbReference>
<dbReference type="SUPFAM" id="SSF53098">
    <property type="entry name" value="Ribonuclease H-like"/>
    <property type="match status" value="1"/>
</dbReference>
<dbReference type="Gene3D" id="3.30.70.270">
    <property type="match status" value="1"/>
</dbReference>
<feature type="domain" description="Integrase catalytic" evidence="2">
    <location>
        <begin position="32"/>
        <end position="190"/>
    </location>
</feature>
<evidence type="ECO:0000313" key="4">
    <source>
        <dbReference type="Proteomes" id="UP000762676"/>
    </source>
</evidence>
<dbReference type="FunFam" id="3.30.420.10:FF:000032">
    <property type="entry name" value="Retrovirus-related Pol polyprotein from transposon 297-like Protein"/>
    <property type="match status" value="1"/>
</dbReference>
<dbReference type="GO" id="GO:0003676">
    <property type="term" value="F:nucleic acid binding"/>
    <property type="evidence" value="ECO:0007669"/>
    <property type="project" value="InterPro"/>
</dbReference>
<dbReference type="InterPro" id="IPR043128">
    <property type="entry name" value="Rev_trsase/Diguanyl_cyclase"/>
</dbReference>
<reference evidence="3 4" key="1">
    <citation type="journal article" date="2021" name="Elife">
        <title>Chloroplast acquisition without the gene transfer in kleptoplastic sea slugs, Plakobranchus ocellatus.</title>
        <authorList>
            <person name="Maeda T."/>
            <person name="Takahashi S."/>
            <person name="Yoshida T."/>
            <person name="Shimamura S."/>
            <person name="Takaki Y."/>
            <person name="Nagai Y."/>
            <person name="Toyoda A."/>
            <person name="Suzuki Y."/>
            <person name="Arimoto A."/>
            <person name="Ishii H."/>
            <person name="Satoh N."/>
            <person name="Nishiyama T."/>
            <person name="Hasebe M."/>
            <person name="Maruyama T."/>
            <person name="Minagawa J."/>
            <person name="Obokata J."/>
            <person name="Shigenobu S."/>
        </authorList>
    </citation>
    <scope>NUCLEOTIDE SEQUENCE [LARGE SCALE GENOMIC DNA]</scope>
</reference>
<dbReference type="PANTHER" id="PTHR37984">
    <property type="entry name" value="PROTEIN CBG26694"/>
    <property type="match status" value="1"/>
</dbReference>
<dbReference type="InterPro" id="IPR001584">
    <property type="entry name" value="Integrase_cat-core"/>
</dbReference>
<dbReference type="InterPro" id="IPR000477">
    <property type="entry name" value="RT_dom"/>
</dbReference>
<gene>
    <name evidence="3" type="ORF">ElyMa_004231000</name>
</gene>
<dbReference type="InterPro" id="IPR043502">
    <property type="entry name" value="DNA/RNA_pol_sf"/>
</dbReference>